<gene>
    <name evidence="1" type="ORF">MRB53_012154</name>
</gene>
<evidence type="ECO:0000313" key="1">
    <source>
        <dbReference type="EMBL" id="KAJ8637887.1"/>
    </source>
</evidence>
<dbReference type="Proteomes" id="UP001234297">
    <property type="component" value="Chromosome 3"/>
</dbReference>
<proteinExistence type="predicted"/>
<keyword evidence="2" id="KW-1185">Reference proteome</keyword>
<comment type="caution">
    <text evidence="1">The sequence shown here is derived from an EMBL/GenBank/DDBJ whole genome shotgun (WGS) entry which is preliminary data.</text>
</comment>
<accession>A0ACC2LWM5</accession>
<name>A0ACC2LWM5_PERAE</name>
<evidence type="ECO:0000313" key="2">
    <source>
        <dbReference type="Proteomes" id="UP001234297"/>
    </source>
</evidence>
<dbReference type="EMBL" id="CM056811">
    <property type="protein sequence ID" value="KAJ8637887.1"/>
    <property type="molecule type" value="Genomic_DNA"/>
</dbReference>
<protein>
    <submittedName>
        <fullName evidence="1">Uncharacterized protein</fullName>
    </submittedName>
</protein>
<reference evidence="1 2" key="1">
    <citation type="journal article" date="2022" name="Hortic Res">
        <title>A haplotype resolved chromosomal level avocado genome allows analysis of novel avocado genes.</title>
        <authorList>
            <person name="Nath O."/>
            <person name="Fletcher S.J."/>
            <person name="Hayward A."/>
            <person name="Shaw L.M."/>
            <person name="Masouleh A.K."/>
            <person name="Furtado A."/>
            <person name="Henry R.J."/>
            <person name="Mitter N."/>
        </authorList>
    </citation>
    <scope>NUCLEOTIDE SEQUENCE [LARGE SCALE GENOMIC DNA]</scope>
    <source>
        <strain evidence="2">cv. Hass</strain>
    </source>
</reference>
<organism evidence="1 2">
    <name type="scientific">Persea americana</name>
    <name type="common">Avocado</name>
    <dbReference type="NCBI Taxonomy" id="3435"/>
    <lineage>
        <taxon>Eukaryota</taxon>
        <taxon>Viridiplantae</taxon>
        <taxon>Streptophyta</taxon>
        <taxon>Embryophyta</taxon>
        <taxon>Tracheophyta</taxon>
        <taxon>Spermatophyta</taxon>
        <taxon>Magnoliopsida</taxon>
        <taxon>Magnoliidae</taxon>
        <taxon>Laurales</taxon>
        <taxon>Lauraceae</taxon>
        <taxon>Persea</taxon>
    </lineage>
</organism>
<sequence>MGSWVCCVQGRCALVRCRSGCSKVGVVKMGAEMDGWCGQVQREEEREGRKRGREKKEGKRRGCCCTAMLV</sequence>